<dbReference type="EMBL" id="CP006664">
    <property type="protein sequence ID" value="AIJ08114.1"/>
    <property type="molecule type" value="Genomic_DNA"/>
</dbReference>
<keyword evidence="1" id="KW-0472">Membrane</keyword>
<dbReference type="Pfam" id="PF05656">
    <property type="entry name" value="DUF805"/>
    <property type="match status" value="1"/>
</dbReference>
<dbReference type="PANTHER" id="PTHR34980:SF1">
    <property type="entry name" value="INNER MEMBRANE PROTEIN"/>
    <property type="match status" value="1"/>
</dbReference>
<feature type="transmembrane region" description="Helical" evidence="1">
    <location>
        <begin position="20"/>
        <end position="40"/>
    </location>
</feature>
<evidence type="ECO:0000313" key="3">
    <source>
        <dbReference type="Proteomes" id="UP000028681"/>
    </source>
</evidence>
<feature type="transmembrane region" description="Helical" evidence="1">
    <location>
        <begin position="104"/>
        <end position="124"/>
    </location>
</feature>
<keyword evidence="1" id="KW-0812">Transmembrane</keyword>
<accession>A0A076LR83</accession>
<evidence type="ECO:0000256" key="1">
    <source>
        <dbReference type="SAM" id="Phobius"/>
    </source>
</evidence>
<gene>
    <name evidence="2" type="ORF">ETEE_1665</name>
</gene>
<dbReference type="KEGG" id="ete:ETEE_1665"/>
<feature type="transmembrane region" description="Helical" evidence="1">
    <location>
        <begin position="46"/>
        <end position="63"/>
    </location>
</feature>
<reference evidence="2 3" key="1">
    <citation type="journal article" date="2012" name="PLoS ONE">
        <title>Edwardsiella comparative phylogenomics reveal the new intra/inter-species taxonomic relationships, virulence evolution and niche adaptation mechanisms.</title>
        <authorList>
            <person name="Yang M."/>
            <person name="Lv Y."/>
            <person name="Xiao J."/>
            <person name="Wu H."/>
            <person name="Zheng H."/>
            <person name="Liu Q."/>
            <person name="Zhang Y."/>
            <person name="Wang Q."/>
        </authorList>
    </citation>
    <scope>NUCLEOTIDE SEQUENCE [LARGE SCALE GENOMIC DNA]</scope>
    <source>
        <strain evidence="3">080813</strain>
    </source>
</reference>
<name>A0A076LR83_9GAMM</name>
<organism evidence="2 3">
    <name type="scientific">Edwardsiella anguillarum ET080813</name>
    <dbReference type="NCBI Taxonomy" id="667120"/>
    <lineage>
        <taxon>Bacteria</taxon>
        <taxon>Pseudomonadati</taxon>
        <taxon>Pseudomonadota</taxon>
        <taxon>Gammaproteobacteria</taxon>
        <taxon>Enterobacterales</taxon>
        <taxon>Hafniaceae</taxon>
        <taxon>Edwardsiella</taxon>
    </lineage>
</organism>
<proteinExistence type="predicted"/>
<dbReference type="GO" id="GO:0005886">
    <property type="term" value="C:plasma membrane"/>
    <property type="evidence" value="ECO:0007669"/>
    <property type="project" value="TreeGrafter"/>
</dbReference>
<dbReference type="RefSeq" id="WP_034164059.1">
    <property type="nucleotide sequence ID" value="NZ_CP006664.1"/>
</dbReference>
<protein>
    <submittedName>
        <fullName evidence="2">Putative membrane protein</fullName>
    </submittedName>
</protein>
<sequence>MGLQQWCFSLRGRLGRQAFWIWMGVWALLLLALFSLAGAALIPLQAAAFLLVLSLWPTAAVWVKRLHDRNKSGWWALLAVVAWILAAGNWEILGGLWTWALGRFLPLLIYVMLLLDCGVFVGSAGDNRYGPPPPALNWRRIGA</sequence>
<feature type="transmembrane region" description="Helical" evidence="1">
    <location>
        <begin position="75"/>
        <end position="98"/>
    </location>
</feature>
<dbReference type="Proteomes" id="UP000028681">
    <property type="component" value="Chromosome"/>
</dbReference>
<dbReference type="InterPro" id="IPR008523">
    <property type="entry name" value="DUF805"/>
</dbReference>
<dbReference type="PANTHER" id="PTHR34980">
    <property type="entry name" value="INNER MEMBRANE PROTEIN-RELATED-RELATED"/>
    <property type="match status" value="1"/>
</dbReference>
<evidence type="ECO:0000313" key="2">
    <source>
        <dbReference type="EMBL" id="AIJ08114.1"/>
    </source>
</evidence>
<dbReference type="GeneID" id="33939277"/>
<dbReference type="HOGENOM" id="CLU_093674_6_0_6"/>
<dbReference type="AlphaFoldDB" id="A0A076LR83"/>
<keyword evidence="1" id="KW-1133">Transmembrane helix</keyword>